<gene>
    <name evidence="1" type="ORF">ABID46_002034</name>
</gene>
<protein>
    <recommendedName>
        <fullName evidence="3">Two component regulator propeller</fullName>
    </recommendedName>
</protein>
<reference evidence="1 2" key="1">
    <citation type="submission" date="2024-06" db="EMBL/GenBank/DDBJ databases">
        <title>Genomic Encyclopedia of Type Strains, Phase IV (KMG-IV): sequencing the most valuable type-strain genomes for metagenomic binning, comparative biology and taxonomic classification.</title>
        <authorList>
            <person name="Goeker M."/>
        </authorList>
    </citation>
    <scope>NUCLEOTIDE SEQUENCE [LARGE SCALE GENOMIC DNA]</scope>
    <source>
        <strain evidence="1 2">DSM 29388</strain>
    </source>
</reference>
<organism evidence="1 2">
    <name type="scientific">Moheibacter stercoris</name>
    <dbReference type="NCBI Taxonomy" id="1628251"/>
    <lineage>
        <taxon>Bacteria</taxon>
        <taxon>Pseudomonadati</taxon>
        <taxon>Bacteroidota</taxon>
        <taxon>Flavobacteriia</taxon>
        <taxon>Flavobacteriales</taxon>
        <taxon>Weeksellaceae</taxon>
        <taxon>Moheibacter</taxon>
    </lineage>
</organism>
<dbReference type="RefSeq" id="WP_354509676.1">
    <property type="nucleotide sequence ID" value="NZ_JBEPMO010000012.1"/>
</dbReference>
<dbReference type="InterPro" id="IPR013211">
    <property type="entry name" value="LVIVD"/>
</dbReference>
<keyword evidence="2" id="KW-1185">Reference proteome</keyword>
<evidence type="ECO:0008006" key="3">
    <source>
        <dbReference type="Google" id="ProtNLM"/>
    </source>
</evidence>
<proteinExistence type="predicted"/>
<comment type="caution">
    <text evidence="1">The sequence shown here is derived from an EMBL/GenBank/DDBJ whole genome shotgun (WGS) entry which is preliminary data.</text>
</comment>
<evidence type="ECO:0000313" key="2">
    <source>
        <dbReference type="Proteomes" id="UP001549146"/>
    </source>
</evidence>
<sequence>MKHLIYILTIGFLVFSCSSESDELLEDMTNPNSPIDNENISEKGYLEFTGSIQMTDGPTDLLIEGNHLYAVRDNKIFQFSLSNPAIPQKTNEFSLSNSNHKFGKLSTANGNIYSVGQEDGFVYEFNSQLNLINKYDLAFNTFKPTVLHKDDQGVFWLGGSNGSNGIIAQYKLMNGQLTLINYNLISETESNVESIIEQNGHIITSIANGKLLSFKKDNLQQVAHFTYQHEEGHEKWGHTIIKHNNKAYWANWGAGFATVDISNPTYFTMTELLSNSGFKAQYPHAEGTNVYDVAYNAEKNLLCVANGWSGVLLISPNSPGIVYDFIDPQYFQNRSIETKGNYIYTGNISGGMSGNMKGIKIFKIKS</sequence>
<dbReference type="Pfam" id="PF08309">
    <property type="entry name" value="LVIVD"/>
    <property type="match status" value="1"/>
</dbReference>
<name>A0ABV2LV60_9FLAO</name>
<evidence type="ECO:0000313" key="1">
    <source>
        <dbReference type="EMBL" id="MET3732445.1"/>
    </source>
</evidence>
<dbReference type="Proteomes" id="UP001549146">
    <property type="component" value="Unassembled WGS sequence"/>
</dbReference>
<dbReference type="EMBL" id="JBEPMO010000012">
    <property type="protein sequence ID" value="MET3732445.1"/>
    <property type="molecule type" value="Genomic_DNA"/>
</dbReference>
<dbReference type="PROSITE" id="PS51257">
    <property type="entry name" value="PROKAR_LIPOPROTEIN"/>
    <property type="match status" value="1"/>
</dbReference>
<accession>A0ABV2LV60</accession>
<dbReference type="SUPFAM" id="SSF75011">
    <property type="entry name" value="3-carboxy-cis,cis-mucoante lactonizing enzyme"/>
    <property type="match status" value="1"/>
</dbReference>